<evidence type="ECO:0000313" key="17">
    <source>
        <dbReference type="EMBL" id="ADL33042.1"/>
    </source>
</evidence>
<dbReference type="HAMAP" id="MF_00969">
    <property type="entry name" value="TRCF"/>
    <property type="match status" value="1"/>
</dbReference>
<gene>
    <name evidence="13 17" type="primary">mfd</name>
    <name evidence="17" type="ordered locus">bpr_I0294</name>
</gene>
<dbReference type="SMART" id="SM01058">
    <property type="entry name" value="CarD_TRCF"/>
    <property type="match status" value="1"/>
</dbReference>
<dbReference type="Pfam" id="PF00271">
    <property type="entry name" value="Helicase_C"/>
    <property type="match status" value="1"/>
</dbReference>
<dbReference type="EMBL" id="CP001810">
    <property type="protein sequence ID" value="ADL33042.1"/>
    <property type="molecule type" value="Genomic_DNA"/>
</dbReference>
<evidence type="ECO:0000256" key="3">
    <source>
        <dbReference type="ARBA" id="ARBA00022741"/>
    </source>
</evidence>
<dbReference type="CDD" id="cd17991">
    <property type="entry name" value="DEXHc_TRCF"/>
    <property type="match status" value="1"/>
</dbReference>
<accession>E0RYG1</accession>
<feature type="coiled-coil region" evidence="14">
    <location>
        <begin position="253"/>
        <end position="280"/>
    </location>
</feature>
<keyword evidence="9 13" id="KW-0234">DNA repair</keyword>
<evidence type="ECO:0000256" key="7">
    <source>
        <dbReference type="ARBA" id="ARBA00022840"/>
    </source>
</evidence>
<dbReference type="PANTHER" id="PTHR47964">
    <property type="entry name" value="ATP-DEPENDENT DNA HELICASE HOMOLOG RECG, CHLOROPLASTIC"/>
    <property type="match status" value="1"/>
</dbReference>
<dbReference type="GO" id="GO:0000716">
    <property type="term" value="P:transcription-coupled nucleotide-excision repair, DNA damage recognition"/>
    <property type="evidence" value="ECO:0007669"/>
    <property type="project" value="UniProtKB-UniRule"/>
</dbReference>
<dbReference type="HOGENOM" id="CLU_005122_1_3_9"/>
<dbReference type="Pfam" id="PF02559">
    <property type="entry name" value="CarD_TRCF_RID"/>
    <property type="match status" value="1"/>
</dbReference>
<dbReference type="Gene3D" id="3.30.2060.10">
    <property type="entry name" value="Penicillin-binding protein 1b domain"/>
    <property type="match status" value="1"/>
</dbReference>
<dbReference type="FunFam" id="3.40.50.300:FF:000546">
    <property type="entry name" value="Transcription-repair-coupling factor"/>
    <property type="match status" value="1"/>
</dbReference>
<evidence type="ECO:0000256" key="1">
    <source>
        <dbReference type="ARBA" id="ARBA00004496"/>
    </source>
</evidence>
<dbReference type="GO" id="GO:0003684">
    <property type="term" value="F:damaged DNA binding"/>
    <property type="evidence" value="ECO:0007669"/>
    <property type="project" value="InterPro"/>
</dbReference>
<dbReference type="SMART" id="SM00490">
    <property type="entry name" value="HELICc"/>
    <property type="match status" value="1"/>
</dbReference>
<dbReference type="InterPro" id="IPR011545">
    <property type="entry name" value="DEAD/DEAH_box_helicase_dom"/>
</dbReference>
<dbReference type="SUPFAM" id="SSF143517">
    <property type="entry name" value="TRCF domain-like"/>
    <property type="match status" value="1"/>
</dbReference>
<dbReference type="EC" id="3.6.4.-" evidence="13"/>
<dbReference type="InterPro" id="IPR036101">
    <property type="entry name" value="CarD-like/TRCF_RID_sf"/>
</dbReference>
<dbReference type="AlphaFoldDB" id="E0RYG1"/>
<evidence type="ECO:0000259" key="15">
    <source>
        <dbReference type="PROSITE" id="PS51192"/>
    </source>
</evidence>
<keyword evidence="14" id="KW-0175">Coiled coil</keyword>
<proteinExistence type="inferred from homology"/>
<evidence type="ECO:0000256" key="4">
    <source>
        <dbReference type="ARBA" id="ARBA00022763"/>
    </source>
</evidence>
<dbReference type="InterPro" id="IPR004576">
    <property type="entry name" value="Mfd"/>
</dbReference>
<dbReference type="SUPFAM" id="SSF52540">
    <property type="entry name" value="P-loop containing nucleoside triphosphate hydrolases"/>
    <property type="match status" value="3"/>
</dbReference>
<dbReference type="InterPro" id="IPR014001">
    <property type="entry name" value="Helicase_ATP-bd"/>
</dbReference>
<dbReference type="SMART" id="SM00487">
    <property type="entry name" value="DEXDc"/>
    <property type="match status" value="1"/>
</dbReference>
<dbReference type="GO" id="GO:0005524">
    <property type="term" value="F:ATP binding"/>
    <property type="evidence" value="ECO:0007669"/>
    <property type="project" value="UniProtKB-UniRule"/>
</dbReference>
<dbReference type="GO" id="GO:0005737">
    <property type="term" value="C:cytoplasm"/>
    <property type="evidence" value="ECO:0007669"/>
    <property type="project" value="UniProtKB-SubCell"/>
</dbReference>
<keyword evidence="4 13" id="KW-0227">DNA damage</keyword>
<feature type="domain" description="Helicase C-terminal" evidence="16">
    <location>
        <begin position="820"/>
        <end position="986"/>
    </location>
</feature>
<organism evidence="17 18">
    <name type="scientific">Butyrivibrio proteoclasticus (strain ATCC 51982 / DSM 14932 / B316)</name>
    <name type="common">Clostridium proteoclasticum</name>
    <dbReference type="NCBI Taxonomy" id="515622"/>
    <lineage>
        <taxon>Bacteria</taxon>
        <taxon>Bacillati</taxon>
        <taxon>Bacillota</taxon>
        <taxon>Clostridia</taxon>
        <taxon>Lachnospirales</taxon>
        <taxon>Lachnospiraceae</taxon>
        <taxon>Butyrivibrio</taxon>
    </lineage>
</organism>
<evidence type="ECO:0000256" key="6">
    <source>
        <dbReference type="ARBA" id="ARBA00022806"/>
    </source>
</evidence>
<keyword evidence="2 13" id="KW-0963">Cytoplasm</keyword>
<dbReference type="PROSITE" id="PS51192">
    <property type="entry name" value="HELICASE_ATP_BIND_1"/>
    <property type="match status" value="1"/>
</dbReference>
<dbReference type="InterPro" id="IPR005118">
    <property type="entry name" value="TRCF_C"/>
</dbReference>
<dbReference type="PROSITE" id="PS51194">
    <property type="entry name" value="HELICASE_CTER"/>
    <property type="match status" value="1"/>
</dbReference>
<evidence type="ECO:0000256" key="8">
    <source>
        <dbReference type="ARBA" id="ARBA00023125"/>
    </source>
</evidence>
<dbReference type="eggNOG" id="COG1197">
    <property type="taxonomic scope" value="Bacteria"/>
</dbReference>
<dbReference type="KEGG" id="bpb:bpr_I0294"/>
<evidence type="ECO:0000256" key="2">
    <source>
        <dbReference type="ARBA" id="ARBA00022490"/>
    </source>
</evidence>
<feature type="domain" description="Helicase ATP-binding" evidence="15">
    <location>
        <begin position="650"/>
        <end position="811"/>
    </location>
</feature>
<dbReference type="Proteomes" id="UP000001299">
    <property type="component" value="Chromosome 1"/>
</dbReference>
<evidence type="ECO:0000256" key="11">
    <source>
        <dbReference type="ARBA" id="ARBA00061399"/>
    </source>
</evidence>
<dbReference type="InterPro" id="IPR047112">
    <property type="entry name" value="RecG/Mfd"/>
</dbReference>
<keyword evidence="5 13" id="KW-0378">Hydrolase</keyword>
<dbReference type="Gene3D" id="2.40.10.170">
    <property type="match status" value="1"/>
</dbReference>
<keyword evidence="3 13" id="KW-0547">Nucleotide-binding</keyword>
<comment type="function">
    <text evidence="13">Couples transcription and DNA repair by recognizing RNA polymerase (RNAP) stalled at DNA lesions. Mediates ATP-dependent release of RNAP and its truncated transcript from the DNA, and recruitment of nucleotide excision repair machinery to the damaged site.</text>
</comment>
<dbReference type="Pfam" id="PF00270">
    <property type="entry name" value="DEAD"/>
    <property type="match status" value="1"/>
</dbReference>
<dbReference type="InterPro" id="IPR001650">
    <property type="entry name" value="Helicase_C-like"/>
</dbReference>
<dbReference type="SUPFAM" id="SSF141259">
    <property type="entry name" value="CarD-like"/>
    <property type="match status" value="1"/>
</dbReference>
<dbReference type="GO" id="GO:0003678">
    <property type="term" value="F:DNA helicase activity"/>
    <property type="evidence" value="ECO:0007669"/>
    <property type="project" value="TreeGrafter"/>
</dbReference>
<evidence type="ECO:0000313" key="18">
    <source>
        <dbReference type="Proteomes" id="UP000001299"/>
    </source>
</evidence>
<dbReference type="InterPro" id="IPR003711">
    <property type="entry name" value="CarD-like/TRCF_RID"/>
</dbReference>
<evidence type="ECO:0000256" key="10">
    <source>
        <dbReference type="ARBA" id="ARBA00061104"/>
    </source>
</evidence>
<dbReference type="InterPro" id="IPR027417">
    <property type="entry name" value="P-loop_NTPase"/>
</dbReference>
<keyword evidence="6" id="KW-0347">Helicase</keyword>
<dbReference type="PANTHER" id="PTHR47964:SF1">
    <property type="entry name" value="ATP-DEPENDENT DNA HELICASE HOMOLOG RECG, CHLOROPLASTIC"/>
    <property type="match status" value="1"/>
</dbReference>
<dbReference type="NCBIfam" id="TIGR00580">
    <property type="entry name" value="mfd"/>
    <property type="match status" value="1"/>
</dbReference>
<keyword evidence="8 13" id="KW-0238">DNA-binding</keyword>
<dbReference type="SMART" id="SM00982">
    <property type="entry name" value="TRCF"/>
    <property type="match status" value="1"/>
</dbReference>
<comment type="subcellular location">
    <subcellularLocation>
        <location evidence="1 13">Cytoplasm</location>
    </subcellularLocation>
</comment>
<dbReference type="Gene3D" id="3.90.1150.50">
    <property type="entry name" value="Transcription-repair-coupling factor, D7 domain"/>
    <property type="match status" value="1"/>
</dbReference>
<comment type="similarity">
    <text evidence="10 13">In the N-terminal section; belongs to the UvrB family.</text>
</comment>
<evidence type="ECO:0000256" key="9">
    <source>
        <dbReference type="ARBA" id="ARBA00023204"/>
    </source>
</evidence>
<dbReference type="GO" id="GO:0006355">
    <property type="term" value="P:regulation of DNA-templated transcription"/>
    <property type="evidence" value="ECO:0007669"/>
    <property type="project" value="UniProtKB-UniRule"/>
</dbReference>
<dbReference type="RefSeq" id="WP_013279699.1">
    <property type="nucleotide sequence ID" value="NC_014387.1"/>
</dbReference>
<keyword evidence="18" id="KW-1185">Reference proteome</keyword>
<evidence type="ECO:0000256" key="14">
    <source>
        <dbReference type="SAM" id="Coils"/>
    </source>
</evidence>
<comment type="similarity">
    <text evidence="11 13">In the C-terminal section; belongs to the helicase family. RecG subfamily.</text>
</comment>
<evidence type="ECO:0000256" key="5">
    <source>
        <dbReference type="ARBA" id="ARBA00022801"/>
    </source>
</evidence>
<dbReference type="Pfam" id="PF17757">
    <property type="entry name" value="UvrB_inter"/>
    <property type="match status" value="1"/>
</dbReference>
<dbReference type="GO" id="GO:0016787">
    <property type="term" value="F:hydrolase activity"/>
    <property type="evidence" value="ECO:0007669"/>
    <property type="project" value="UniProtKB-KW"/>
</dbReference>
<protein>
    <recommendedName>
        <fullName evidence="12 13">Transcription-repair-coupling factor</fullName>
        <shortName evidence="13">TRCF</shortName>
        <ecNumber evidence="13">3.6.4.-</ecNumber>
    </recommendedName>
</protein>
<dbReference type="InterPro" id="IPR037235">
    <property type="entry name" value="TRCF-like_C_D7"/>
</dbReference>
<dbReference type="Gene3D" id="3.40.50.11180">
    <property type="match status" value="1"/>
</dbReference>
<evidence type="ECO:0000256" key="12">
    <source>
        <dbReference type="ARBA" id="ARBA00070128"/>
    </source>
</evidence>
<reference evidence="17 18" key="1">
    <citation type="journal article" date="2010" name="PLoS ONE">
        <title>The glycobiome of the rumen bacterium Butyrivibrio proteoclasticus B316(T) highlights adaptation to a polysaccharide-rich environment.</title>
        <authorList>
            <person name="Kelly W.J."/>
            <person name="Leahy S.C."/>
            <person name="Altermann E."/>
            <person name="Yeoman C.J."/>
            <person name="Dunne J.C."/>
            <person name="Kong Z."/>
            <person name="Pacheco D.M."/>
            <person name="Li D."/>
            <person name="Noel S.J."/>
            <person name="Moon C.D."/>
            <person name="Cookson A.L."/>
            <person name="Attwood G.T."/>
        </authorList>
    </citation>
    <scope>NUCLEOTIDE SEQUENCE [LARGE SCALE GENOMIC DNA]</scope>
    <source>
        <strain evidence="18">ATCC 51982 / DSM 14932 / B316</strain>
    </source>
</reference>
<dbReference type="Pfam" id="PF03461">
    <property type="entry name" value="TRCF"/>
    <property type="match status" value="1"/>
</dbReference>
<dbReference type="STRING" id="515622.bpr_I0294"/>
<keyword evidence="7 13" id="KW-0067">ATP-binding</keyword>
<evidence type="ECO:0000259" key="16">
    <source>
        <dbReference type="PROSITE" id="PS51194"/>
    </source>
</evidence>
<name>E0RYG1_BUTPB</name>
<dbReference type="Gene3D" id="3.40.50.300">
    <property type="entry name" value="P-loop containing nucleotide triphosphate hydrolases"/>
    <property type="match status" value="2"/>
</dbReference>
<evidence type="ECO:0000256" key="13">
    <source>
        <dbReference type="HAMAP-Rule" id="MF_00969"/>
    </source>
</evidence>
<sequence length="1191" mass="136419">MRAIQTPLTELRQFQEINEYLDKPFACAEVTGCVDSQKLHFIDSIGAGFKYRIIVTYSDLRAKEIYEDYKFYDRNVTVYPAKDLIFYQADVHSNEIVRQRIRTMRRLLEGRPVTVVTTFAALMAPQIRPEIIRDNILEIDKHKPIDEIEIAKRLTTMGYIRNYQVEGPGEFSVRGDIVDVFDLTEENPFRIELWGDEIQSIRSFDILSQRSLEKLESIEIYPASEIILTEQLLSEGMDRIQEDTDKRVELLRSEFKTKEAHQLKTQTEELREQLFELKSLVNLESYIRYFYPDTVTMQEMFPKGKSCIFIDEPQRVQEHAWAVETEFKESMTHRAEKGYTLPGQMDLLYSIDNCIARMGNGRRVLISALQMPKSQNLFEPEKTWDIRARSIAPYNNSFESLVSDLKKYVKEGYRVLILSGSRTRAKRIVDDLRDNLVTAFYSEDPGRVLKPGEIMTYYGRILKGFEYPEIKFAVIAESDIFTEHVKKRKKKKKSEYQGEKISSFSDLKIGDYVVHEDHGLGIYRGIEKIETDHVVRDYIKIEYGDGGNLYVLATGLGVIQKYASGGDDSETTHKPKLNKLGSVEWSHTKSKVKAAVEEVAQDLVELYAKRQEAKGHQFSPDTVWQQEFEDAFPYQETDDQLTAIEDTKRDMESGIIMDRLVCGDVGFGKTEIAIRAAFKAVQDGKQVAVLVPTTILAQQHYNTFSERMRDFPVRVDLMSRFRTAAEQKKTIVDLKKGLVDIVIGTHRLLSKDVQYKDLGLLIVDEEQRFGVTHKEKLKTLKENIDVLTLSATPIPRTLHMSLVGIREMSVLEEAPNDRMPIQTYVMEYNDELIREAIARELARNGQVYYVYNRVNTIADVAAQIQKLVPEANVAFAHGQMKESELERIMYDFIDGTIDVLVSTTIIETGLDIPNVNTMIIHDSDKMGLSQLYQLRGRVGRSNRTAYAFLMYKKDKMLKEVAEKRLSAIREFTDLGSGFKIAMRDLEIRGAGSLLGRKQSGHMQAVGYDLYCKMLGEAVRHKKSDDTDGDYTLDDINTSIDLDVSAFIPDNYILNEEQKLEIYKRIASLENQGECDDMKDELIDRFGEVPETAINLLRISLLRTRAHALYIPEIKGGNGKIEIKISPNAKIDSGKIPGFVASYKGKMAFHAAGVPVFVYTYDKDKNPTKAEQKLLADTEDIIEKMQGLLLKR</sequence>
<dbReference type="InterPro" id="IPR041471">
    <property type="entry name" value="UvrB_inter"/>
</dbReference>